<dbReference type="EMBL" id="JBGFTU010000013">
    <property type="protein sequence ID" value="MEZ0165612.1"/>
    <property type="molecule type" value="Genomic_DNA"/>
</dbReference>
<keyword evidence="3" id="KW-1185">Reference proteome</keyword>
<feature type="transmembrane region" description="Helical" evidence="1">
    <location>
        <begin position="46"/>
        <end position="68"/>
    </location>
</feature>
<name>A0ABV4H215_9ACTN</name>
<dbReference type="Gene3D" id="2.40.50.140">
    <property type="entry name" value="Nucleic acid-binding proteins"/>
    <property type="match status" value="1"/>
</dbReference>
<feature type="transmembrane region" description="Helical" evidence="1">
    <location>
        <begin position="80"/>
        <end position="99"/>
    </location>
</feature>
<accession>A0ABV4H215</accession>
<proteinExistence type="predicted"/>
<reference evidence="2 3" key="1">
    <citation type="submission" date="2024-07" db="EMBL/GenBank/DDBJ databases">
        <authorList>
            <person name="Thanompreechachai J."/>
            <person name="Duangmal K."/>
        </authorList>
    </citation>
    <scope>NUCLEOTIDE SEQUENCE [LARGE SCALE GENOMIC DNA]</scope>
    <source>
        <strain evidence="2 3">LSe6-4</strain>
    </source>
</reference>
<keyword evidence="1" id="KW-0812">Transmembrane</keyword>
<comment type="caution">
    <text evidence="2">The sequence shown here is derived from an EMBL/GenBank/DDBJ whole genome shotgun (WGS) entry which is preliminary data.</text>
</comment>
<dbReference type="InterPro" id="IPR012340">
    <property type="entry name" value="NA-bd_OB-fold"/>
</dbReference>
<evidence type="ECO:0008006" key="4">
    <source>
        <dbReference type="Google" id="ProtNLM"/>
    </source>
</evidence>
<keyword evidence="1" id="KW-0472">Membrane</keyword>
<organism evidence="2 3">
    <name type="scientific">Kineococcus halophytocola</name>
    <dbReference type="NCBI Taxonomy" id="3234027"/>
    <lineage>
        <taxon>Bacteria</taxon>
        <taxon>Bacillati</taxon>
        <taxon>Actinomycetota</taxon>
        <taxon>Actinomycetes</taxon>
        <taxon>Kineosporiales</taxon>
        <taxon>Kineosporiaceae</taxon>
        <taxon>Kineococcus</taxon>
    </lineage>
</organism>
<dbReference type="Proteomes" id="UP001565927">
    <property type="component" value="Unassembled WGS sequence"/>
</dbReference>
<keyword evidence="1" id="KW-1133">Transmembrane helix</keyword>
<gene>
    <name evidence="2" type="ORF">AB2L27_12690</name>
</gene>
<evidence type="ECO:0000313" key="3">
    <source>
        <dbReference type="Proteomes" id="UP001565927"/>
    </source>
</evidence>
<feature type="transmembrane region" description="Helical" evidence="1">
    <location>
        <begin position="12"/>
        <end position="34"/>
    </location>
</feature>
<evidence type="ECO:0000313" key="2">
    <source>
        <dbReference type="EMBL" id="MEZ0165612.1"/>
    </source>
</evidence>
<sequence length="175" mass="17817">MPAQSDVVVHGIGVTVFVVLAVLGFAVCLLSFVFDGVFEAFDLDLAGGFLSLTSLSGGLALFGLAATLAQTSFGWTTLQATGFGAGVGLATMAGVGGLVRTLRREEPETHVSILGARGHVTTPAARPGSFGEVNLRLHGTTVKRSAVSDSPLVRGAEVVVVAEVSATAVRVEPLP</sequence>
<evidence type="ECO:0000256" key="1">
    <source>
        <dbReference type="SAM" id="Phobius"/>
    </source>
</evidence>
<protein>
    <recommendedName>
        <fullName evidence="4">NfeD-like C-terminal domain-containing protein</fullName>
    </recommendedName>
</protein>